<reference evidence="1 2" key="1">
    <citation type="submission" date="2014-04" db="EMBL/GenBank/DDBJ databases">
        <authorList>
            <consortium name="DOE Joint Genome Institute"/>
            <person name="Kuo A."/>
            <person name="Zuccaro A."/>
            <person name="Kohler A."/>
            <person name="Nagy L.G."/>
            <person name="Floudas D."/>
            <person name="Copeland A."/>
            <person name="Barry K.W."/>
            <person name="Cichocki N."/>
            <person name="Veneault-Fourrey C."/>
            <person name="LaButti K."/>
            <person name="Lindquist E.A."/>
            <person name="Lipzen A."/>
            <person name="Lundell T."/>
            <person name="Morin E."/>
            <person name="Murat C."/>
            <person name="Sun H."/>
            <person name="Tunlid A."/>
            <person name="Henrissat B."/>
            <person name="Grigoriev I.V."/>
            <person name="Hibbett D.S."/>
            <person name="Martin F."/>
            <person name="Nordberg H.P."/>
            <person name="Cantor M.N."/>
            <person name="Hua S.X."/>
        </authorList>
    </citation>
    <scope>NUCLEOTIDE SEQUENCE [LARGE SCALE GENOMIC DNA]</scope>
    <source>
        <strain evidence="1 2">MAFF 305830</strain>
    </source>
</reference>
<dbReference type="HOGENOM" id="CLU_1887038_0_0_1"/>
<dbReference type="AlphaFoldDB" id="A0A0C2X2M4"/>
<protein>
    <submittedName>
        <fullName evidence="1">Uncharacterized protein</fullName>
    </submittedName>
</protein>
<proteinExistence type="predicted"/>
<evidence type="ECO:0000313" key="2">
    <source>
        <dbReference type="Proteomes" id="UP000054097"/>
    </source>
</evidence>
<sequence length="135" mass="14367">MTSEVLAHVCIRLDSKANRHDSIAWHLRTVCSVPLATCGSGVQYQVSVMVINTVLLSARNSIESDNSLREFRTTLSIGYRTHLDETHSHILAYPVDSCAEGGAGTSLSRLRVSAAAAASSVISWSSGAGRLGPAR</sequence>
<name>A0A0C2X2M4_SERVB</name>
<dbReference type="Proteomes" id="UP000054097">
    <property type="component" value="Unassembled WGS sequence"/>
</dbReference>
<dbReference type="EMBL" id="KN824333">
    <property type="protein sequence ID" value="KIM23692.1"/>
    <property type="molecule type" value="Genomic_DNA"/>
</dbReference>
<accession>A0A0C2X2M4</accession>
<gene>
    <name evidence="1" type="ORF">M408DRAFT_251348</name>
</gene>
<evidence type="ECO:0000313" key="1">
    <source>
        <dbReference type="EMBL" id="KIM23692.1"/>
    </source>
</evidence>
<keyword evidence="2" id="KW-1185">Reference proteome</keyword>
<reference evidence="2" key="2">
    <citation type="submission" date="2015-01" db="EMBL/GenBank/DDBJ databases">
        <title>Evolutionary Origins and Diversification of the Mycorrhizal Mutualists.</title>
        <authorList>
            <consortium name="DOE Joint Genome Institute"/>
            <consortium name="Mycorrhizal Genomics Consortium"/>
            <person name="Kohler A."/>
            <person name="Kuo A."/>
            <person name="Nagy L.G."/>
            <person name="Floudas D."/>
            <person name="Copeland A."/>
            <person name="Barry K.W."/>
            <person name="Cichocki N."/>
            <person name="Veneault-Fourrey C."/>
            <person name="LaButti K."/>
            <person name="Lindquist E.A."/>
            <person name="Lipzen A."/>
            <person name="Lundell T."/>
            <person name="Morin E."/>
            <person name="Murat C."/>
            <person name="Riley R."/>
            <person name="Ohm R."/>
            <person name="Sun H."/>
            <person name="Tunlid A."/>
            <person name="Henrissat B."/>
            <person name="Grigoriev I.V."/>
            <person name="Hibbett D.S."/>
            <person name="Martin F."/>
        </authorList>
    </citation>
    <scope>NUCLEOTIDE SEQUENCE [LARGE SCALE GENOMIC DNA]</scope>
    <source>
        <strain evidence="2">MAFF 305830</strain>
    </source>
</reference>
<organism evidence="1 2">
    <name type="scientific">Serendipita vermifera MAFF 305830</name>
    <dbReference type="NCBI Taxonomy" id="933852"/>
    <lineage>
        <taxon>Eukaryota</taxon>
        <taxon>Fungi</taxon>
        <taxon>Dikarya</taxon>
        <taxon>Basidiomycota</taxon>
        <taxon>Agaricomycotina</taxon>
        <taxon>Agaricomycetes</taxon>
        <taxon>Sebacinales</taxon>
        <taxon>Serendipitaceae</taxon>
        <taxon>Serendipita</taxon>
    </lineage>
</organism>